<dbReference type="AlphaFoldDB" id="A0A1G6G724"/>
<feature type="chain" id="PRO_5010346747" description="Lipoprotein" evidence="1">
    <location>
        <begin position="21"/>
        <end position="302"/>
    </location>
</feature>
<gene>
    <name evidence="2" type="ORF">SAMN05192581_102743</name>
</gene>
<accession>A0A1G6G724</accession>
<dbReference type="EMBL" id="FMYE01000027">
    <property type="protein sequence ID" value="SDB77782.1"/>
    <property type="molecule type" value="Genomic_DNA"/>
</dbReference>
<sequence>MKYHTLLLYSLCLMGLTACGSEDELTAIPDTMTDCFAPDPNATDAESVLRREFYQTEKCYLLFNDTLRHEKHGTDFNGDDYYFTETLDMGYILGSSTTVTNTYTYEYLQTLEEKKAVAAFLKEYVLPHLPNFLRPFSWFAVYSIMNNTEYTYPETLYGQRSVAIAVGYSFEYLTTEEKQALATSILTTTLGGSLQAQETTLTPFYNICNGLYDGDFMIDDPEDHELNMKALNEAGFLVEGLFWGVIPTTQLYPSKAQDLVSFTELVMNHPRQEVEELYAEYPIVIEKAELLRTLIEELGYIY</sequence>
<dbReference type="RefSeq" id="WP_074558704.1">
    <property type="nucleotide sequence ID" value="NZ_FMYE01000027.1"/>
</dbReference>
<organism evidence="2 3">
    <name type="scientific">Bacteroides ovatus</name>
    <dbReference type="NCBI Taxonomy" id="28116"/>
    <lineage>
        <taxon>Bacteria</taxon>
        <taxon>Pseudomonadati</taxon>
        <taxon>Bacteroidota</taxon>
        <taxon>Bacteroidia</taxon>
        <taxon>Bacteroidales</taxon>
        <taxon>Bacteroidaceae</taxon>
        <taxon>Bacteroides</taxon>
    </lineage>
</organism>
<reference evidence="2 3" key="1">
    <citation type="submission" date="2016-10" db="EMBL/GenBank/DDBJ databases">
        <authorList>
            <person name="de Groot N.N."/>
        </authorList>
    </citation>
    <scope>NUCLEOTIDE SEQUENCE [LARGE SCALE GENOMIC DNA]</scope>
    <source>
        <strain evidence="2 3">NLAE-zl-C500</strain>
    </source>
</reference>
<dbReference type="Proteomes" id="UP000183670">
    <property type="component" value="Unassembled WGS sequence"/>
</dbReference>
<evidence type="ECO:0000313" key="3">
    <source>
        <dbReference type="Proteomes" id="UP000183670"/>
    </source>
</evidence>
<evidence type="ECO:0000313" key="2">
    <source>
        <dbReference type="EMBL" id="SDB77782.1"/>
    </source>
</evidence>
<proteinExistence type="predicted"/>
<feature type="signal peptide" evidence="1">
    <location>
        <begin position="1"/>
        <end position="20"/>
    </location>
</feature>
<protein>
    <recommendedName>
        <fullName evidence="4">Lipoprotein</fullName>
    </recommendedName>
</protein>
<dbReference type="PROSITE" id="PS51257">
    <property type="entry name" value="PROKAR_LIPOPROTEIN"/>
    <property type="match status" value="1"/>
</dbReference>
<evidence type="ECO:0008006" key="4">
    <source>
        <dbReference type="Google" id="ProtNLM"/>
    </source>
</evidence>
<evidence type="ECO:0000256" key="1">
    <source>
        <dbReference type="SAM" id="SignalP"/>
    </source>
</evidence>
<keyword evidence="1" id="KW-0732">Signal</keyword>
<name>A0A1G6G724_BACOV</name>